<keyword evidence="2" id="KW-1185">Reference proteome</keyword>
<organism evidence="1 2">
    <name type="scientific">Phytohabitans houttuyneae</name>
    <dbReference type="NCBI Taxonomy" id="1076126"/>
    <lineage>
        <taxon>Bacteria</taxon>
        <taxon>Bacillati</taxon>
        <taxon>Actinomycetota</taxon>
        <taxon>Actinomycetes</taxon>
        <taxon>Micromonosporales</taxon>
        <taxon>Micromonosporaceae</taxon>
    </lineage>
</organism>
<gene>
    <name evidence="1" type="ORF">Phou_006300</name>
</gene>
<accession>A0A6V8JYS6</accession>
<evidence type="ECO:0000313" key="1">
    <source>
        <dbReference type="EMBL" id="GFJ76450.1"/>
    </source>
</evidence>
<dbReference type="EMBL" id="BLPF01000001">
    <property type="protein sequence ID" value="GFJ76450.1"/>
    <property type="molecule type" value="Genomic_DNA"/>
</dbReference>
<dbReference type="Proteomes" id="UP000482800">
    <property type="component" value="Unassembled WGS sequence"/>
</dbReference>
<proteinExistence type="predicted"/>
<comment type="caution">
    <text evidence="1">The sequence shown here is derived from an EMBL/GenBank/DDBJ whole genome shotgun (WGS) entry which is preliminary data.</text>
</comment>
<evidence type="ECO:0000313" key="2">
    <source>
        <dbReference type="Proteomes" id="UP000482800"/>
    </source>
</evidence>
<reference evidence="1 2" key="2">
    <citation type="submission" date="2020-03" db="EMBL/GenBank/DDBJ databases">
        <authorList>
            <person name="Ichikawa N."/>
            <person name="Kimura A."/>
            <person name="Kitahashi Y."/>
            <person name="Uohara A."/>
        </authorList>
    </citation>
    <scope>NUCLEOTIDE SEQUENCE [LARGE SCALE GENOMIC DNA]</scope>
    <source>
        <strain evidence="1 2">NBRC 108639</strain>
    </source>
</reference>
<dbReference type="AlphaFoldDB" id="A0A6V8JYS6"/>
<sequence length="307" mass="33835">MSAWTVDDALRMQAALARWLATGDGAKCAYAIGEFMHAGWPEIEPATWERARREATDFASVVAAATMIWCDPPMVDMWAAAADTYPDEVLEPHHLPDPDGIVILAKPLPRVIHSEVPGDHKEQISAITWSTGIDGSSVVLLTWHRHRGLDRIGWGDQPRRTVVAPGLSPSSLGVRQMGRRNEGEQTVRLLQALTGLIRSPLTDENAAVGSKAARKEAARAGITEPRIRRVYLRRPEHAADELAAARDARAGRPTRGHWVSGHWKRQWHPSIGEHRWIRVGGYPRGGFTAGEVVGPTARIARGDRKSR</sequence>
<reference evidence="1 2" key="1">
    <citation type="submission" date="2020-03" db="EMBL/GenBank/DDBJ databases">
        <title>Whole genome shotgun sequence of Phytohabitans houttuyneae NBRC 108639.</title>
        <authorList>
            <person name="Komaki H."/>
            <person name="Tamura T."/>
        </authorList>
    </citation>
    <scope>NUCLEOTIDE SEQUENCE [LARGE SCALE GENOMIC DNA]</scope>
    <source>
        <strain evidence="1 2">NBRC 108639</strain>
    </source>
</reference>
<name>A0A6V8JYS6_9ACTN</name>
<dbReference type="RefSeq" id="WP_173053347.1">
    <property type="nucleotide sequence ID" value="NZ_BAABGO010000050.1"/>
</dbReference>
<protein>
    <submittedName>
        <fullName evidence="1">Uncharacterized protein</fullName>
    </submittedName>
</protein>